<evidence type="ECO:0000259" key="3">
    <source>
        <dbReference type="Pfam" id="PF07693"/>
    </source>
</evidence>
<dbReference type="EMBL" id="JACHNB010000001">
    <property type="protein sequence ID" value="MBB4741196.1"/>
    <property type="molecule type" value="Genomic_DNA"/>
</dbReference>
<gene>
    <name evidence="4" type="ORF">BJY16_004655</name>
</gene>
<keyword evidence="2" id="KW-0472">Membrane</keyword>
<dbReference type="InterPro" id="IPR027417">
    <property type="entry name" value="P-loop_NTPase"/>
</dbReference>
<dbReference type="PANTHER" id="PTHR22674:SF6">
    <property type="entry name" value="NTPASE KAP FAMILY P-LOOP DOMAIN-CONTAINING PROTEIN 1"/>
    <property type="match status" value="1"/>
</dbReference>
<dbReference type="InterPro" id="IPR052754">
    <property type="entry name" value="NTPase_KAP_P-loop"/>
</dbReference>
<dbReference type="SUPFAM" id="SSF52540">
    <property type="entry name" value="P-loop containing nucleoside triphosphate hydrolases"/>
    <property type="match status" value="1"/>
</dbReference>
<accession>A0A7W7M8W2</accession>
<feature type="transmembrane region" description="Helical" evidence="2">
    <location>
        <begin position="426"/>
        <end position="445"/>
    </location>
</feature>
<name>A0A7W7M8W2_9ACTN</name>
<keyword evidence="2" id="KW-1133">Transmembrane helix</keyword>
<evidence type="ECO:0000256" key="1">
    <source>
        <dbReference type="SAM" id="Coils"/>
    </source>
</evidence>
<protein>
    <recommendedName>
        <fullName evidence="3">KAP NTPase domain-containing protein</fullName>
    </recommendedName>
</protein>
<dbReference type="PANTHER" id="PTHR22674">
    <property type="entry name" value="NTPASE, KAP FAMILY P-LOOP DOMAIN-CONTAINING 1"/>
    <property type="match status" value="1"/>
</dbReference>
<reference evidence="4 5" key="1">
    <citation type="submission" date="2020-08" db="EMBL/GenBank/DDBJ databases">
        <title>Sequencing the genomes of 1000 actinobacteria strains.</title>
        <authorList>
            <person name="Klenk H.-P."/>
        </authorList>
    </citation>
    <scope>NUCLEOTIDE SEQUENCE [LARGE SCALE GENOMIC DNA]</scope>
    <source>
        <strain evidence="4 5">DSM 45809</strain>
    </source>
</reference>
<keyword evidence="2" id="KW-0812">Transmembrane</keyword>
<evidence type="ECO:0000313" key="4">
    <source>
        <dbReference type="EMBL" id="MBB4741196.1"/>
    </source>
</evidence>
<evidence type="ECO:0000256" key="2">
    <source>
        <dbReference type="SAM" id="Phobius"/>
    </source>
</evidence>
<comment type="caution">
    <text evidence="4">The sequence shown here is derived from an EMBL/GenBank/DDBJ whole genome shotgun (WGS) entry which is preliminary data.</text>
</comment>
<keyword evidence="5" id="KW-1185">Reference proteome</keyword>
<dbReference type="AlphaFoldDB" id="A0A7W7M8W2"/>
<organism evidence="4 5">
    <name type="scientific">Actinoplanes octamycinicus</name>
    <dbReference type="NCBI Taxonomy" id="135948"/>
    <lineage>
        <taxon>Bacteria</taxon>
        <taxon>Bacillati</taxon>
        <taxon>Actinomycetota</taxon>
        <taxon>Actinomycetes</taxon>
        <taxon>Micromonosporales</taxon>
        <taxon>Micromonosporaceae</taxon>
        <taxon>Actinoplanes</taxon>
    </lineage>
</organism>
<dbReference type="InterPro" id="IPR011646">
    <property type="entry name" value="KAP_P-loop"/>
</dbReference>
<keyword evidence="1" id="KW-0175">Coiled coil</keyword>
<feature type="domain" description="KAP NTPase" evidence="3">
    <location>
        <begin position="599"/>
        <end position="775"/>
    </location>
</feature>
<dbReference type="Proteomes" id="UP000546162">
    <property type="component" value="Unassembled WGS sequence"/>
</dbReference>
<evidence type="ECO:0000313" key="5">
    <source>
        <dbReference type="Proteomes" id="UP000546162"/>
    </source>
</evidence>
<sequence>MAVPTTVYRQLSDSAQRALRWAGAAAAHREGRPPGPDGPPVTGFDLLVGLLLAHPDAEGEAFVLLDHFGLTARDVLPPTYPRVAPDELQRRAAEVTGPPDLSPLTQAVFDRLPRRASDKVRLYHVLGALLGGDTELTGPLTGALAAGGDTLDAVRTSYERWLRTEADQAPRAGVSLRAWLRGTNPRQPVDLPAYASDRIDAGHDLIGIDAEADAFAYLLASRDLTPPLAIGLFGDWGSGKSFLMQAVKTRIHRLGELVDGTEQDQAPVWQQIRQIEFNAWEYVQGDLWAGLLERIFGELGTPRLPTNLVDTARKPLEAELQAEQERVGQSAEQVGARASEVWDATVELAFAMNEAMAARDAAPARTEALLADQGRDALREALGAAWAERRLDIVGQDGAALLDAVSEAKTQLRKPVGPYWRKRSRIVLLSLGAAVIPVVAWVLTVLDVPPLVSLLGGLTAVVPVATGAIRAATGWSQRVIADLEAAEAKVREDIARELADRDRRADEAARRLDDAEQRLAAAQAAREVLDRRTESLRQRIAELTPERVFVQFADERSSDYRRRLGLLSRVRRDLLDIQNQLGANNTDRLAGKGDPALPNRIVLYIDDLDRCPPDKVVEVLEAVHLLLAFEMFVVVVAVDTRWLSAALTDQLPVLTETGQDDRRPAPRHYLEKIFQLPYWVQPLTAEARMQLVRGLLTASTRGPAGDPVPSGVVDLHVGEREREVLKLMLGQRSSTLRIETSQLSLSPPDLEFIESLAPLVGDTPRQVKRFVNTCQLLLAMRPPLQPGDRFPPERHVVCLLAAINAGPSTVADAVFAKAAASVPATLGAVADEPEGTAAEAWRPLRDWLAPRPPWRDLTAGRLAVRLEMVRRLRFEPPGRI</sequence>
<feature type="domain" description="KAP NTPase" evidence="3">
    <location>
        <begin position="210"/>
        <end position="300"/>
    </location>
</feature>
<dbReference type="Pfam" id="PF07693">
    <property type="entry name" value="KAP_NTPase"/>
    <property type="match status" value="2"/>
</dbReference>
<feature type="coiled-coil region" evidence="1">
    <location>
        <begin position="498"/>
        <end position="539"/>
    </location>
</feature>
<dbReference type="RefSeq" id="WP_185041710.1">
    <property type="nucleotide sequence ID" value="NZ_BAABFG010000005.1"/>
</dbReference>
<proteinExistence type="predicted"/>